<feature type="signal peptide" evidence="1">
    <location>
        <begin position="1"/>
        <end position="17"/>
    </location>
</feature>
<dbReference type="OrthoDB" id="8039827at2759"/>
<protein>
    <submittedName>
        <fullName evidence="2">Uncharacterized protein</fullName>
    </submittedName>
</protein>
<dbReference type="AlphaFoldDB" id="A0A9Q3ECZ4"/>
<accession>A0A9Q3ECZ4</accession>
<keyword evidence="3" id="KW-1185">Reference proteome</keyword>
<dbReference type="EMBL" id="AVOT02024606">
    <property type="protein sequence ID" value="MBW0515387.1"/>
    <property type="molecule type" value="Genomic_DNA"/>
</dbReference>
<evidence type="ECO:0000256" key="1">
    <source>
        <dbReference type="SAM" id="SignalP"/>
    </source>
</evidence>
<proteinExistence type="predicted"/>
<feature type="chain" id="PRO_5040203076" evidence="1">
    <location>
        <begin position="18"/>
        <end position="165"/>
    </location>
</feature>
<dbReference type="Proteomes" id="UP000765509">
    <property type="component" value="Unassembled WGS sequence"/>
</dbReference>
<evidence type="ECO:0000313" key="2">
    <source>
        <dbReference type="EMBL" id="MBW0515387.1"/>
    </source>
</evidence>
<reference evidence="2" key="1">
    <citation type="submission" date="2021-03" db="EMBL/GenBank/DDBJ databases">
        <title>Draft genome sequence of rust myrtle Austropuccinia psidii MF-1, a brazilian biotype.</title>
        <authorList>
            <person name="Quecine M.C."/>
            <person name="Pachon D.M.R."/>
            <person name="Bonatelli M.L."/>
            <person name="Correr F.H."/>
            <person name="Franceschini L.M."/>
            <person name="Leite T.F."/>
            <person name="Margarido G.R.A."/>
            <person name="Almeida C.A."/>
            <person name="Ferrarezi J.A."/>
            <person name="Labate C.A."/>
        </authorList>
    </citation>
    <scope>NUCLEOTIDE SEQUENCE</scope>
    <source>
        <strain evidence="2">MF-1</strain>
    </source>
</reference>
<organism evidence="2 3">
    <name type="scientific">Austropuccinia psidii MF-1</name>
    <dbReference type="NCBI Taxonomy" id="1389203"/>
    <lineage>
        <taxon>Eukaryota</taxon>
        <taxon>Fungi</taxon>
        <taxon>Dikarya</taxon>
        <taxon>Basidiomycota</taxon>
        <taxon>Pucciniomycotina</taxon>
        <taxon>Pucciniomycetes</taxon>
        <taxon>Pucciniales</taxon>
        <taxon>Sphaerophragmiaceae</taxon>
        <taxon>Austropuccinia</taxon>
    </lineage>
</organism>
<sequence length="165" mass="18836">MLAPYILLFTILGKLMGDLKVHQYVDLLTLNEDLVGNLDEVLSKLEEFHNNSVIQELQPNLSALELIPENPGPFKINNYCANGKHNSKCTNHFEEECYAKNIHLQPARHDKRRRPFQSHNTYTHVSISKVLVTGIVSSLETQDLIIDCGDTHHIFKKKDLFLSIS</sequence>
<keyword evidence="1" id="KW-0732">Signal</keyword>
<name>A0A9Q3ECZ4_9BASI</name>
<comment type="caution">
    <text evidence="2">The sequence shown here is derived from an EMBL/GenBank/DDBJ whole genome shotgun (WGS) entry which is preliminary data.</text>
</comment>
<evidence type="ECO:0000313" key="3">
    <source>
        <dbReference type="Proteomes" id="UP000765509"/>
    </source>
</evidence>
<gene>
    <name evidence="2" type="ORF">O181_055102</name>
</gene>